<protein>
    <submittedName>
        <fullName evidence="1">Uncharacterized protein</fullName>
    </submittedName>
</protein>
<keyword evidence="2" id="KW-1185">Reference proteome</keyword>
<dbReference type="EMBL" id="AVOT02019707">
    <property type="protein sequence ID" value="MBW0507434.1"/>
    <property type="molecule type" value="Genomic_DNA"/>
</dbReference>
<evidence type="ECO:0000313" key="2">
    <source>
        <dbReference type="Proteomes" id="UP000765509"/>
    </source>
</evidence>
<dbReference type="Proteomes" id="UP000765509">
    <property type="component" value="Unassembled WGS sequence"/>
</dbReference>
<proteinExistence type="predicted"/>
<sequence length="110" mass="11795">MVAAIQPGAKLGPIGHVISFLDDWPPWLFHGTHAITPSNGHILPPLALLANSYFTNPQAFIFDFGPGGSFCVTGALRSEEGLALSKLGLTYGGLKDKIDEIHLRVLKINC</sequence>
<comment type="caution">
    <text evidence="1">The sequence shown here is derived from an EMBL/GenBank/DDBJ whole genome shotgun (WGS) entry which is preliminary data.</text>
</comment>
<organism evidence="1 2">
    <name type="scientific">Austropuccinia psidii MF-1</name>
    <dbReference type="NCBI Taxonomy" id="1389203"/>
    <lineage>
        <taxon>Eukaryota</taxon>
        <taxon>Fungi</taxon>
        <taxon>Dikarya</taxon>
        <taxon>Basidiomycota</taxon>
        <taxon>Pucciniomycotina</taxon>
        <taxon>Pucciniomycetes</taxon>
        <taxon>Pucciniales</taxon>
        <taxon>Sphaerophragmiaceae</taxon>
        <taxon>Austropuccinia</taxon>
    </lineage>
</organism>
<dbReference type="AlphaFoldDB" id="A0A9Q3DQG6"/>
<evidence type="ECO:0000313" key="1">
    <source>
        <dbReference type="EMBL" id="MBW0507434.1"/>
    </source>
</evidence>
<reference evidence="1" key="1">
    <citation type="submission" date="2021-03" db="EMBL/GenBank/DDBJ databases">
        <title>Draft genome sequence of rust myrtle Austropuccinia psidii MF-1, a brazilian biotype.</title>
        <authorList>
            <person name="Quecine M.C."/>
            <person name="Pachon D.M.R."/>
            <person name="Bonatelli M.L."/>
            <person name="Correr F.H."/>
            <person name="Franceschini L.M."/>
            <person name="Leite T.F."/>
            <person name="Margarido G.R.A."/>
            <person name="Almeida C.A."/>
            <person name="Ferrarezi J.A."/>
            <person name="Labate C.A."/>
        </authorList>
    </citation>
    <scope>NUCLEOTIDE SEQUENCE</scope>
    <source>
        <strain evidence="1">MF-1</strain>
    </source>
</reference>
<name>A0A9Q3DQG6_9BASI</name>
<accession>A0A9Q3DQG6</accession>
<gene>
    <name evidence="1" type="ORF">O181_047149</name>
</gene>